<dbReference type="Proteomes" id="UP000245865">
    <property type="component" value="Unassembled WGS sequence"/>
</dbReference>
<protein>
    <submittedName>
        <fullName evidence="2">Uncharacterized protein</fullName>
    </submittedName>
</protein>
<keyword evidence="1" id="KW-0472">Membrane</keyword>
<keyword evidence="1" id="KW-0812">Transmembrane</keyword>
<proteinExistence type="predicted"/>
<evidence type="ECO:0000313" key="3">
    <source>
        <dbReference type="Proteomes" id="UP000245865"/>
    </source>
</evidence>
<keyword evidence="3" id="KW-1185">Reference proteome</keyword>
<keyword evidence="1" id="KW-1133">Transmembrane helix</keyword>
<sequence>MNDEYTSKPHKHVIVILGRRIPLPQSIVMRRTLGSSLIVGGTLGFLPVLGFWMLPLGLIILSHDSHRVRRLRRRSEIHIWRKWLKRRSPSTMA</sequence>
<dbReference type="RefSeq" id="WP_109705900.1">
    <property type="nucleotide sequence ID" value="NZ_QGDB01000002.1"/>
</dbReference>
<feature type="transmembrane region" description="Helical" evidence="1">
    <location>
        <begin position="37"/>
        <end position="61"/>
    </location>
</feature>
<evidence type="ECO:0000313" key="2">
    <source>
        <dbReference type="EMBL" id="PWL19002.1"/>
    </source>
</evidence>
<name>A0A316JAU7_9HYPH</name>
<evidence type="ECO:0000256" key="1">
    <source>
        <dbReference type="SAM" id="Phobius"/>
    </source>
</evidence>
<dbReference type="AlphaFoldDB" id="A0A316JAU7"/>
<gene>
    <name evidence="2" type="ORF">DKP76_07545</name>
</gene>
<accession>A0A316JAU7</accession>
<dbReference type="EMBL" id="QGDB01000002">
    <property type="protein sequence ID" value="PWL19002.1"/>
    <property type="molecule type" value="Genomic_DNA"/>
</dbReference>
<comment type="caution">
    <text evidence="2">The sequence shown here is derived from an EMBL/GenBank/DDBJ whole genome shotgun (WGS) entry which is preliminary data.</text>
</comment>
<organism evidence="2 3">
    <name type="scientific">Falsochrobactrum shanghaiense</name>
    <dbReference type="NCBI Taxonomy" id="2201899"/>
    <lineage>
        <taxon>Bacteria</taxon>
        <taxon>Pseudomonadati</taxon>
        <taxon>Pseudomonadota</taxon>
        <taxon>Alphaproteobacteria</taxon>
        <taxon>Hyphomicrobiales</taxon>
        <taxon>Brucellaceae</taxon>
        <taxon>Falsochrobactrum</taxon>
    </lineage>
</organism>
<reference evidence="2 3" key="1">
    <citation type="submission" date="2018-05" db="EMBL/GenBank/DDBJ databases">
        <title>Comparative genomic sequence analysis between strain HN4 and CCM 8460T (Falsochrobactrum ovis) will provide more evidence to prove that HN4 is a new species of Falsochrobactrum.</title>
        <authorList>
            <person name="Lyu W."/>
            <person name="Sun L."/>
            <person name="Yao L."/>
        </authorList>
    </citation>
    <scope>NUCLEOTIDE SEQUENCE [LARGE SCALE GENOMIC DNA]</scope>
    <source>
        <strain evidence="2 3">HN4</strain>
    </source>
</reference>
<dbReference type="OrthoDB" id="5959103at2"/>